<feature type="domain" description="Peptide chain release factor" evidence="2">
    <location>
        <begin position="135"/>
        <end position="249"/>
    </location>
</feature>
<dbReference type="Proteomes" id="UP001174136">
    <property type="component" value="Unassembled WGS sequence"/>
</dbReference>
<keyword evidence="4" id="KW-1185">Reference proteome</keyword>
<comment type="caution">
    <text evidence="3">The sequence shown here is derived from an EMBL/GenBank/DDBJ whole genome shotgun (WGS) entry which is preliminary data.</text>
</comment>
<dbReference type="Gene3D" id="3.30.70.1660">
    <property type="match status" value="1"/>
</dbReference>
<feature type="region of interest" description="Disordered" evidence="1">
    <location>
        <begin position="30"/>
        <end position="53"/>
    </location>
</feature>
<dbReference type="SMART" id="SM00937">
    <property type="entry name" value="PCRF"/>
    <property type="match status" value="1"/>
</dbReference>
<dbReference type="PANTHER" id="PTHR43804">
    <property type="entry name" value="LD18447P"/>
    <property type="match status" value="1"/>
</dbReference>
<dbReference type="AlphaFoldDB" id="A0AA47N3P5"/>
<dbReference type="EMBL" id="JAOPHQ010001300">
    <property type="protein sequence ID" value="KAK0151300.1"/>
    <property type="molecule type" value="Genomic_DNA"/>
</dbReference>
<feature type="compositionally biased region" description="Basic residues" evidence="1">
    <location>
        <begin position="41"/>
        <end position="51"/>
    </location>
</feature>
<organism evidence="3 4">
    <name type="scientific">Merluccius polli</name>
    <name type="common">Benguela hake</name>
    <name type="synonym">Merluccius cadenati</name>
    <dbReference type="NCBI Taxonomy" id="89951"/>
    <lineage>
        <taxon>Eukaryota</taxon>
        <taxon>Metazoa</taxon>
        <taxon>Chordata</taxon>
        <taxon>Craniata</taxon>
        <taxon>Vertebrata</taxon>
        <taxon>Euteleostomi</taxon>
        <taxon>Actinopterygii</taxon>
        <taxon>Neopterygii</taxon>
        <taxon>Teleostei</taxon>
        <taxon>Neoteleostei</taxon>
        <taxon>Acanthomorphata</taxon>
        <taxon>Zeiogadaria</taxon>
        <taxon>Gadariae</taxon>
        <taxon>Gadiformes</taxon>
        <taxon>Gadoidei</taxon>
        <taxon>Merlucciidae</taxon>
        <taxon>Merluccius</taxon>
    </lineage>
</organism>
<dbReference type="InterPro" id="IPR050057">
    <property type="entry name" value="Prokaryotic/Mito_RF"/>
</dbReference>
<protein>
    <submittedName>
        <fullName evidence="3">Peptide chain release factor 1-like, mitochondrial</fullName>
    </submittedName>
</protein>
<reference evidence="3" key="1">
    <citation type="journal article" date="2023" name="Front. Mar. Sci.">
        <title>A new Merluccius polli reference genome to investigate the effects of global change in West African waters.</title>
        <authorList>
            <person name="Mateo J.L."/>
            <person name="Blanco-Fernandez C."/>
            <person name="Garcia-Vazquez E."/>
            <person name="Machado-Schiaffino G."/>
        </authorList>
    </citation>
    <scope>NUCLEOTIDE SEQUENCE</scope>
    <source>
        <strain evidence="3">C29</strain>
        <tissue evidence="3">Fin</tissue>
    </source>
</reference>
<dbReference type="SUPFAM" id="SSF75620">
    <property type="entry name" value="Release factor"/>
    <property type="match status" value="1"/>
</dbReference>
<evidence type="ECO:0000256" key="1">
    <source>
        <dbReference type="SAM" id="MobiDB-lite"/>
    </source>
</evidence>
<dbReference type="InterPro" id="IPR045853">
    <property type="entry name" value="Pep_chain_release_fac_I_sf"/>
</dbReference>
<dbReference type="InterPro" id="IPR005139">
    <property type="entry name" value="PCRF"/>
</dbReference>
<feature type="region of interest" description="Disordered" evidence="1">
    <location>
        <begin position="84"/>
        <end position="108"/>
    </location>
</feature>
<dbReference type="GO" id="GO:0070126">
    <property type="term" value="P:mitochondrial translational termination"/>
    <property type="evidence" value="ECO:0007669"/>
    <property type="project" value="TreeGrafter"/>
</dbReference>
<accession>A0AA47N3P5</accession>
<proteinExistence type="predicted"/>
<gene>
    <name evidence="3" type="primary">Mtrf1l</name>
    <name evidence="3" type="ORF">N1851_007558</name>
</gene>
<dbReference type="GO" id="GO:0005739">
    <property type="term" value="C:mitochondrion"/>
    <property type="evidence" value="ECO:0007669"/>
    <property type="project" value="TreeGrafter"/>
</dbReference>
<dbReference type="Pfam" id="PF03462">
    <property type="entry name" value="PCRF"/>
    <property type="match status" value="1"/>
</dbReference>
<dbReference type="Gene3D" id="6.10.140.1950">
    <property type="match status" value="1"/>
</dbReference>
<dbReference type="PANTHER" id="PTHR43804:SF3">
    <property type="entry name" value="PEPTIDE CHAIN RELEASE FACTOR 1-LIKE, MITOCHONDRIAL"/>
    <property type="match status" value="1"/>
</dbReference>
<evidence type="ECO:0000313" key="4">
    <source>
        <dbReference type="Proteomes" id="UP001174136"/>
    </source>
</evidence>
<evidence type="ECO:0000259" key="2">
    <source>
        <dbReference type="SMART" id="SM00937"/>
    </source>
</evidence>
<evidence type="ECO:0000313" key="3">
    <source>
        <dbReference type="EMBL" id="KAK0151300.1"/>
    </source>
</evidence>
<sequence length="261" mass="29628">MSLRPALRSLLSHRGRAVSAVRWVRWVQGDPVPSPAPGHRGTQRRSLHRSAPRWSAKLLTPEEMFSRRSLQDYLKKLEEEYEESLKAASSSESGGEQEEQEEELRATRTRLNLMAPLVQRFRELRTKEKEVKDAEALLRDDDPDMRELAALDIQDDLQHIQFLRHTLMELLVPDEEVDLADLVLEVTAGVGGQEAMLFTAEVFEMYQGFAQHQGWSFDVLEYMTSEIGGLRRGCAGISGPCSYKRMKFEAGGPPRSEGTQD</sequence>
<name>A0AA47N3P5_MERPO</name>